<gene>
    <name evidence="3" type="ORF">FB465_5631</name>
</gene>
<keyword evidence="2" id="KW-0732">Signal</keyword>
<feature type="signal peptide" evidence="2">
    <location>
        <begin position="1"/>
        <end position="25"/>
    </location>
</feature>
<feature type="region of interest" description="Disordered" evidence="1">
    <location>
        <begin position="44"/>
        <end position="77"/>
    </location>
</feature>
<protein>
    <submittedName>
        <fullName evidence="3">Uncharacterized protein</fullName>
    </submittedName>
</protein>
<dbReference type="Proteomes" id="UP000318416">
    <property type="component" value="Unassembled WGS sequence"/>
</dbReference>
<organism evidence="3 4">
    <name type="scientific">Kitasatospora atroaurantiaca</name>
    <dbReference type="NCBI Taxonomy" id="285545"/>
    <lineage>
        <taxon>Bacteria</taxon>
        <taxon>Bacillati</taxon>
        <taxon>Actinomycetota</taxon>
        <taxon>Actinomycetes</taxon>
        <taxon>Kitasatosporales</taxon>
        <taxon>Streptomycetaceae</taxon>
        <taxon>Kitasatospora</taxon>
    </lineage>
</organism>
<feature type="compositionally biased region" description="Pro residues" evidence="1">
    <location>
        <begin position="52"/>
        <end position="66"/>
    </location>
</feature>
<name>A0A561EY23_9ACTN</name>
<feature type="chain" id="PRO_5022175355" evidence="2">
    <location>
        <begin position="26"/>
        <end position="77"/>
    </location>
</feature>
<sequence>MLKKVRFITIVALACGILGTAATTAAELDLSAGSAGRAVTVLADESGVTGPAPVPGPANTPTPTPSPTTHQDTWGWG</sequence>
<dbReference type="AlphaFoldDB" id="A0A561EY23"/>
<proteinExistence type="predicted"/>
<evidence type="ECO:0000313" key="3">
    <source>
        <dbReference type="EMBL" id="TWE20477.1"/>
    </source>
</evidence>
<comment type="caution">
    <text evidence="3">The sequence shown here is derived from an EMBL/GenBank/DDBJ whole genome shotgun (WGS) entry which is preliminary data.</text>
</comment>
<evidence type="ECO:0000256" key="2">
    <source>
        <dbReference type="SAM" id="SignalP"/>
    </source>
</evidence>
<dbReference type="RefSeq" id="WP_145794855.1">
    <property type="nucleotide sequence ID" value="NZ_BAAABR010000047.1"/>
</dbReference>
<dbReference type="EMBL" id="VIVR01000001">
    <property type="protein sequence ID" value="TWE20477.1"/>
    <property type="molecule type" value="Genomic_DNA"/>
</dbReference>
<evidence type="ECO:0000256" key="1">
    <source>
        <dbReference type="SAM" id="MobiDB-lite"/>
    </source>
</evidence>
<evidence type="ECO:0000313" key="4">
    <source>
        <dbReference type="Proteomes" id="UP000318416"/>
    </source>
</evidence>
<reference evidence="3 4" key="1">
    <citation type="submission" date="2019-06" db="EMBL/GenBank/DDBJ databases">
        <title>Sequencing the genomes of 1000 actinobacteria strains.</title>
        <authorList>
            <person name="Klenk H.-P."/>
        </authorList>
    </citation>
    <scope>NUCLEOTIDE SEQUENCE [LARGE SCALE GENOMIC DNA]</scope>
    <source>
        <strain evidence="3 4">DSM 41649</strain>
    </source>
</reference>
<accession>A0A561EY23</accession>
<keyword evidence="4" id="KW-1185">Reference proteome</keyword>